<dbReference type="InterPro" id="IPR008969">
    <property type="entry name" value="CarboxyPept-like_regulatory"/>
</dbReference>
<feature type="region of interest" description="Disordered" evidence="1">
    <location>
        <begin position="480"/>
        <end position="502"/>
    </location>
</feature>
<feature type="domain" description="DUF3869" evidence="2">
    <location>
        <begin position="48"/>
        <end position="128"/>
    </location>
</feature>
<dbReference type="EMBL" id="QRVJ01000054">
    <property type="protein sequence ID" value="RGS29926.1"/>
    <property type="molecule type" value="Genomic_DNA"/>
</dbReference>
<evidence type="ECO:0000259" key="2">
    <source>
        <dbReference type="Pfam" id="PF12985"/>
    </source>
</evidence>
<dbReference type="PROSITE" id="PS51257">
    <property type="entry name" value="PROKAR_LIPOPROTEIN"/>
    <property type="match status" value="1"/>
</dbReference>
<evidence type="ECO:0000313" key="4">
    <source>
        <dbReference type="Proteomes" id="UP000283341"/>
    </source>
</evidence>
<organism evidence="3 4">
    <name type="scientific">Bacteroides cellulosilyticus</name>
    <dbReference type="NCBI Taxonomy" id="246787"/>
    <lineage>
        <taxon>Bacteria</taxon>
        <taxon>Pseudomonadati</taxon>
        <taxon>Bacteroidota</taxon>
        <taxon>Bacteroidia</taxon>
        <taxon>Bacteroidales</taxon>
        <taxon>Bacteroidaceae</taxon>
        <taxon>Bacteroides</taxon>
    </lineage>
</organism>
<dbReference type="RefSeq" id="WP_025726523.1">
    <property type="nucleotide sequence ID" value="NZ_JBCONJ010000393.1"/>
</dbReference>
<dbReference type="SUPFAM" id="SSF49464">
    <property type="entry name" value="Carboxypeptidase regulatory domain-like"/>
    <property type="match status" value="1"/>
</dbReference>
<proteinExistence type="predicted"/>
<evidence type="ECO:0000313" key="3">
    <source>
        <dbReference type="EMBL" id="RGS29926.1"/>
    </source>
</evidence>
<name>A0A412HZA8_9BACE</name>
<dbReference type="Proteomes" id="UP000283341">
    <property type="component" value="Unassembled WGS sequence"/>
</dbReference>
<dbReference type="InterPro" id="IPR024620">
    <property type="entry name" value="DUF3869"/>
</dbReference>
<reference evidence="3 4" key="1">
    <citation type="submission" date="2018-08" db="EMBL/GenBank/DDBJ databases">
        <title>A genome reference for cultivated species of the human gut microbiota.</title>
        <authorList>
            <person name="Zou Y."/>
            <person name="Xue W."/>
            <person name="Luo G."/>
        </authorList>
    </citation>
    <scope>NUCLEOTIDE SEQUENCE [LARGE SCALE GENOMIC DNA]</scope>
    <source>
        <strain evidence="3 4">AF22-3AC</strain>
    </source>
</reference>
<gene>
    <name evidence="3" type="ORF">DWX97_26810</name>
</gene>
<dbReference type="AlphaFoldDB" id="A0A412HZA8"/>
<accession>A0A412HZA8</accession>
<sequence length="502" mass="54222">MKKKSFFNGYNAKLALAVVALSGALLTGCYKDDGLDVNGPAGEVILPDPVYTISGNVLDAETLEPIATASVSGDATATVSNGGFSVEVKDAKSYSLKVKANGYEDTDVVVDVKKVNAGQSAVYTTLVAMQPKYEGKYTLKVVDTELGALDAADWKVTTLSGDAVTSPYAGGATYLVTIAKEGYVTKYITMELPKTRTDKEKILNVTLTKQVIGKVKIYGDLTIDNKPYEAKSIKLKNKNGVVLGIGQGWVYNFEVEATEFAVEAAETKAVSETKVATFTFEIVDINDIKISFEKKFTIVVAPDGSVEGSDSEQEAPIEFKVEVTPESNLDENWSTKVVKTVDWCNDDTKPHYMDVEYLNYTGMTVEGGDYEAKLASIGLKDISPLYIAVKAKMTVGISDIKEETIIKKGEDGLKIPALHLMKTMTIFHPYNKVVRTLTAITVGGVETSSEELKSVYKANNILKQAVPSYFEGGELYSIEHSHSHGHGHGDNQNSGGGIVEAE</sequence>
<comment type="caution">
    <text evidence="3">The sequence shown here is derived from an EMBL/GenBank/DDBJ whole genome shotgun (WGS) entry which is preliminary data.</text>
</comment>
<evidence type="ECO:0000256" key="1">
    <source>
        <dbReference type="SAM" id="MobiDB-lite"/>
    </source>
</evidence>
<protein>
    <submittedName>
        <fullName evidence="3">DUF3869 domain-containing protein</fullName>
    </submittedName>
</protein>
<dbReference type="Gene3D" id="2.60.40.1120">
    <property type="entry name" value="Carboxypeptidase-like, regulatory domain"/>
    <property type="match status" value="1"/>
</dbReference>
<dbReference type="Pfam" id="PF12985">
    <property type="entry name" value="DUF3869"/>
    <property type="match status" value="1"/>
</dbReference>